<evidence type="ECO:0000313" key="8">
    <source>
        <dbReference type="Proteomes" id="UP000541444"/>
    </source>
</evidence>
<dbReference type="GO" id="GO:0003700">
    <property type="term" value="F:DNA-binding transcription factor activity"/>
    <property type="evidence" value="ECO:0007669"/>
    <property type="project" value="InterPro"/>
</dbReference>
<dbReference type="InterPro" id="IPR036576">
    <property type="entry name" value="WRKY_dom_sf"/>
</dbReference>
<feature type="non-terminal residue" evidence="7">
    <location>
        <position position="1"/>
    </location>
</feature>
<comment type="subcellular location">
    <subcellularLocation>
        <location evidence="1">Nucleus</location>
    </subcellularLocation>
</comment>
<dbReference type="OrthoDB" id="1888929at2759"/>
<dbReference type="Gene3D" id="2.20.25.80">
    <property type="entry name" value="WRKY domain"/>
    <property type="match status" value="1"/>
</dbReference>
<dbReference type="InterPro" id="IPR044810">
    <property type="entry name" value="WRKY_plant"/>
</dbReference>
<feature type="domain" description="WRKY" evidence="6">
    <location>
        <begin position="16"/>
        <end position="79"/>
    </location>
</feature>
<comment type="caution">
    <text evidence="7">The sequence shown here is derived from an EMBL/GenBank/DDBJ whole genome shotgun (WGS) entry which is preliminary data.</text>
</comment>
<keyword evidence="3" id="KW-0238">DNA-binding</keyword>
<dbReference type="SUPFAM" id="SSF118290">
    <property type="entry name" value="WRKY DNA-binding domain"/>
    <property type="match status" value="1"/>
</dbReference>
<evidence type="ECO:0000256" key="5">
    <source>
        <dbReference type="ARBA" id="ARBA00023242"/>
    </source>
</evidence>
<keyword evidence="8" id="KW-1185">Reference proteome</keyword>
<dbReference type="PANTHER" id="PTHR32096:SF146">
    <property type="entry name" value="WRKY TRANSCRIPTION FACTOR 19-RELATED"/>
    <property type="match status" value="1"/>
</dbReference>
<dbReference type="Proteomes" id="UP000541444">
    <property type="component" value="Unassembled WGS sequence"/>
</dbReference>
<dbReference type="PROSITE" id="PS50811">
    <property type="entry name" value="WRKY"/>
    <property type="match status" value="1"/>
</dbReference>
<dbReference type="Pfam" id="PF03106">
    <property type="entry name" value="WRKY"/>
    <property type="match status" value="1"/>
</dbReference>
<dbReference type="GO" id="GO:0005634">
    <property type="term" value="C:nucleus"/>
    <property type="evidence" value="ECO:0007669"/>
    <property type="project" value="UniProtKB-SubCell"/>
</dbReference>
<reference evidence="7 8" key="1">
    <citation type="journal article" date="2020" name="IScience">
        <title>Genome Sequencing of the Endangered Kingdonia uniflora (Circaeasteraceae, Ranunculales) Reveals Potential Mechanisms of Evolutionary Specialization.</title>
        <authorList>
            <person name="Sun Y."/>
            <person name="Deng T."/>
            <person name="Zhang A."/>
            <person name="Moore M.J."/>
            <person name="Landis J.B."/>
            <person name="Lin N."/>
            <person name="Zhang H."/>
            <person name="Zhang X."/>
            <person name="Huang J."/>
            <person name="Zhang X."/>
            <person name="Sun H."/>
            <person name="Wang H."/>
        </authorList>
    </citation>
    <scope>NUCLEOTIDE SEQUENCE [LARGE SCALE GENOMIC DNA]</scope>
    <source>
        <strain evidence="7">TB1705</strain>
        <tissue evidence="7">Leaf</tissue>
    </source>
</reference>
<name>A0A7J7LTJ3_9MAGN</name>
<evidence type="ECO:0000256" key="2">
    <source>
        <dbReference type="ARBA" id="ARBA00023015"/>
    </source>
</evidence>
<evidence type="ECO:0000256" key="3">
    <source>
        <dbReference type="ARBA" id="ARBA00023125"/>
    </source>
</evidence>
<dbReference type="InterPro" id="IPR003657">
    <property type="entry name" value="WRKY_dom"/>
</dbReference>
<keyword evidence="2" id="KW-0805">Transcription regulation</keyword>
<evidence type="ECO:0000256" key="4">
    <source>
        <dbReference type="ARBA" id="ARBA00023163"/>
    </source>
</evidence>
<dbReference type="SMART" id="SM00774">
    <property type="entry name" value="WRKY"/>
    <property type="match status" value="1"/>
</dbReference>
<dbReference type="PANTHER" id="PTHR32096">
    <property type="entry name" value="WRKY TRANSCRIPTION FACTOR 30-RELATED-RELATED"/>
    <property type="match status" value="1"/>
</dbReference>
<dbReference type="EMBL" id="JACGCM010002027">
    <property type="protein sequence ID" value="KAF6145840.1"/>
    <property type="molecule type" value="Genomic_DNA"/>
</dbReference>
<accession>A0A7J7LTJ3</accession>
<protein>
    <recommendedName>
        <fullName evidence="6">WRKY domain-containing protein</fullName>
    </recommendedName>
</protein>
<keyword evidence="4" id="KW-0804">Transcription</keyword>
<evidence type="ECO:0000259" key="6">
    <source>
        <dbReference type="PROSITE" id="PS50811"/>
    </source>
</evidence>
<dbReference type="AlphaFoldDB" id="A0A7J7LTJ3"/>
<proteinExistence type="predicted"/>
<sequence length="186" mass="20971">TINGRTKRVRACIGSTLVGSHEDGYNWRKYGQKIIQGDKYPRGYYRCTHSSYQDCKAKKQVQRIDDDASIVEISYQGKHTCTQSPYVDIQGLPIFDGKHGQDQDPNPNEILLNFQTGLKVKTLDLNTSYSSIHFPSISPSVKSAKTESYKLSSLIMDNTFVPQLKSPFSDKIGIQLLILSILHGWL</sequence>
<evidence type="ECO:0000256" key="1">
    <source>
        <dbReference type="ARBA" id="ARBA00004123"/>
    </source>
</evidence>
<keyword evidence="5" id="KW-0539">Nucleus</keyword>
<organism evidence="7 8">
    <name type="scientific">Kingdonia uniflora</name>
    <dbReference type="NCBI Taxonomy" id="39325"/>
    <lineage>
        <taxon>Eukaryota</taxon>
        <taxon>Viridiplantae</taxon>
        <taxon>Streptophyta</taxon>
        <taxon>Embryophyta</taxon>
        <taxon>Tracheophyta</taxon>
        <taxon>Spermatophyta</taxon>
        <taxon>Magnoliopsida</taxon>
        <taxon>Ranunculales</taxon>
        <taxon>Circaeasteraceae</taxon>
        <taxon>Kingdonia</taxon>
    </lineage>
</organism>
<evidence type="ECO:0000313" key="7">
    <source>
        <dbReference type="EMBL" id="KAF6145840.1"/>
    </source>
</evidence>
<dbReference type="GO" id="GO:0000976">
    <property type="term" value="F:transcription cis-regulatory region binding"/>
    <property type="evidence" value="ECO:0007669"/>
    <property type="project" value="TreeGrafter"/>
</dbReference>
<gene>
    <name evidence="7" type="ORF">GIB67_028835</name>
</gene>